<keyword evidence="1" id="KW-1133">Transmembrane helix</keyword>
<keyword evidence="1" id="KW-0812">Transmembrane</keyword>
<dbReference type="Proteomes" id="UP001589643">
    <property type="component" value="Unassembled WGS sequence"/>
</dbReference>
<accession>A0ABV5EUS1</accession>
<dbReference type="EMBL" id="JBHLHV010000002">
    <property type="protein sequence ID" value="MFB8893497.1"/>
    <property type="molecule type" value="Genomic_DNA"/>
</dbReference>
<sequence length="155" mass="17510">MTSEATPRPNRLTEPPLTRPYVGAPPLAALRRWMQNYSTFRGRASRAEFWWPMLVIVLFPIVVQVVNGLTTGDWRPIDTRVVQNVPDVIVLVFSLATLLPVLAVTWRRLHDTNRSGVWFFLIVLPLIGWIALAMMLSMRGERGGARFDPVTSGGR</sequence>
<organism evidence="2 3">
    <name type="scientific">Microbacterium plantarum</name>
    <dbReference type="NCBI Taxonomy" id="1816425"/>
    <lineage>
        <taxon>Bacteria</taxon>
        <taxon>Bacillati</taxon>
        <taxon>Actinomycetota</taxon>
        <taxon>Actinomycetes</taxon>
        <taxon>Micrococcales</taxon>
        <taxon>Microbacteriaceae</taxon>
        <taxon>Microbacterium</taxon>
    </lineage>
</organism>
<reference evidence="2 3" key="1">
    <citation type="submission" date="2024-08" db="EMBL/GenBank/DDBJ databases">
        <title>Heavy metals resistant antinobacteria isolated from wastewater.</title>
        <authorList>
            <person name="Roman Ponce B."/>
            <person name="Blanco Mercado M.A."/>
            <person name="Avila Aldana I.N."/>
            <person name="Morales Arrieta S."/>
        </authorList>
    </citation>
    <scope>NUCLEOTIDE SEQUENCE [LARGE SCALE GENOMIC DNA]</scope>
    <source>
        <strain evidence="3">sma-1</strain>
    </source>
</reference>
<protein>
    <submittedName>
        <fullName evidence="2">DUF805 domain-containing protein</fullName>
    </submittedName>
</protein>
<dbReference type="PANTHER" id="PTHR34980">
    <property type="entry name" value="INNER MEMBRANE PROTEIN-RELATED-RELATED"/>
    <property type="match status" value="1"/>
</dbReference>
<feature type="transmembrane region" description="Helical" evidence="1">
    <location>
        <begin position="118"/>
        <end position="136"/>
    </location>
</feature>
<dbReference type="InterPro" id="IPR008523">
    <property type="entry name" value="DUF805"/>
</dbReference>
<feature type="transmembrane region" description="Helical" evidence="1">
    <location>
        <begin position="49"/>
        <end position="67"/>
    </location>
</feature>
<name>A0ABV5EUS1_9MICO</name>
<evidence type="ECO:0000313" key="2">
    <source>
        <dbReference type="EMBL" id="MFB8893497.1"/>
    </source>
</evidence>
<keyword evidence="3" id="KW-1185">Reference proteome</keyword>
<dbReference type="Pfam" id="PF05656">
    <property type="entry name" value="DUF805"/>
    <property type="match status" value="1"/>
</dbReference>
<gene>
    <name evidence="2" type="ORF">AB7P39_11660</name>
</gene>
<evidence type="ECO:0000256" key="1">
    <source>
        <dbReference type="SAM" id="Phobius"/>
    </source>
</evidence>
<comment type="caution">
    <text evidence="2">The sequence shown here is derived from an EMBL/GenBank/DDBJ whole genome shotgun (WGS) entry which is preliminary data.</text>
</comment>
<dbReference type="PANTHER" id="PTHR34980:SF2">
    <property type="entry name" value="INNER MEMBRANE PROTEIN YHAH-RELATED"/>
    <property type="match status" value="1"/>
</dbReference>
<keyword evidence="1" id="KW-0472">Membrane</keyword>
<evidence type="ECO:0000313" key="3">
    <source>
        <dbReference type="Proteomes" id="UP001589643"/>
    </source>
</evidence>
<feature type="transmembrane region" description="Helical" evidence="1">
    <location>
        <begin position="88"/>
        <end position="106"/>
    </location>
</feature>
<proteinExistence type="predicted"/>
<dbReference type="RefSeq" id="WP_378719147.1">
    <property type="nucleotide sequence ID" value="NZ_JBHLHV010000002.1"/>
</dbReference>